<keyword evidence="9" id="KW-1185">Reference proteome</keyword>
<reference evidence="9" key="1">
    <citation type="submission" date="2016-10" db="EMBL/GenBank/DDBJ databases">
        <authorList>
            <person name="Varghese N."/>
            <person name="Submissions S."/>
        </authorList>
    </citation>
    <scope>NUCLEOTIDE SEQUENCE [LARGE SCALE GENOMIC DNA]</scope>
    <source>
        <strain evidence="9">LMG 25967</strain>
    </source>
</reference>
<dbReference type="Proteomes" id="UP000242930">
    <property type="component" value="Unassembled WGS sequence"/>
</dbReference>
<dbReference type="Gene3D" id="3.90.380.10">
    <property type="entry name" value="Naphthalene 1,2-dioxygenase Alpha Subunit, Chain A, domain 1"/>
    <property type="match status" value="1"/>
</dbReference>
<dbReference type="CDD" id="cd03469">
    <property type="entry name" value="Rieske_RO_Alpha_N"/>
    <property type="match status" value="1"/>
</dbReference>
<dbReference type="InterPro" id="IPR015879">
    <property type="entry name" value="Ring_hydroxy_dOase_asu_C_dom"/>
</dbReference>
<dbReference type="GO" id="GO:0016491">
    <property type="term" value="F:oxidoreductase activity"/>
    <property type="evidence" value="ECO:0007669"/>
    <property type="project" value="UniProtKB-KW"/>
</dbReference>
<accession>A0A1H6WUA6</accession>
<keyword evidence="4" id="KW-0560">Oxidoreductase</keyword>
<evidence type="ECO:0000256" key="3">
    <source>
        <dbReference type="ARBA" id="ARBA00022723"/>
    </source>
</evidence>
<evidence type="ECO:0000256" key="6">
    <source>
        <dbReference type="ARBA" id="ARBA00023014"/>
    </source>
</evidence>
<dbReference type="GO" id="GO:0051537">
    <property type="term" value="F:2 iron, 2 sulfur cluster binding"/>
    <property type="evidence" value="ECO:0007669"/>
    <property type="project" value="UniProtKB-KW"/>
</dbReference>
<dbReference type="SUPFAM" id="SSF50022">
    <property type="entry name" value="ISP domain"/>
    <property type="match status" value="1"/>
</dbReference>
<dbReference type="AlphaFoldDB" id="A0A1H6WUA6"/>
<evidence type="ECO:0000313" key="9">
    <source>
        <dbReference type="Proteomes" id="UP000242930"/>
    </source>
</evidence>
<gene>
    <name evidence="8" type="ORF">SAMN05216201_105205</name>
</gene>
<evidence type="ECO:0000256" key="4">
    <source>
        <dbReference type="ARBA" id="ARBA00023002"/>
    </source>
</evidence>
<dbReference type="Gene3D" id="2.102.10.10">
    <property type="entry name" value="Rieske [2Fe-2S] iron-sulphur domain"/>
    <property type="match status" value="1"/>
</dbReference>
<dbReference type="InterPro" id="IPR001663">
    <property type="entry name" value="Rng_hydr_dOase-A"/>
</dbReference>
<sequence>MTIRRTRPLANEENKNMSALIELQNISLKAAELVEEGRVHKSLYSDPAIFEEELDLVFNNTWVFVGHESEVPEAGSFKTAYIGRQPVILSRDRKMNLHVLQNRCRHRGATVCEARKGKTKAFTCPYHGWGYGLDGSLRALPKPEEYAGVFDTSEMPLESLRVETYQGMVFATFKNDIEPLEDFLGAARKWIDLFMKQGGGYPVKVLGEHRFNFPGNWKIQLENTTDAYHFPIVHKSFVTSLDEATADIFDFLDGEGFVEDLGNGHSAMVMIPQLVDLEADLDQPIPPRFEALAQELRDEGRPEDEVRKLVRAAHGTGFNLNLFPNVSCSMAFFRVLRPVSVGETEIQHVALGGEGAPAPFNRKRMRLHEHFQGPMGFGTPDDGEAWERVQKGSMAGTDGWILVNRGMNNLHDSADGNVAGAVCSETGMRGAYRQYKKLMAAGQEK</sequence>
<dbReference type="InterPro" id="IPR036922">
    <property type="entry name" value="Rieske_2Fe-2S_sf"/>
</dbReference>
<comment type="cofactor">
    <cofactor evidence="1">
        <name>Fe cation</name>
        <dbReference type="ChEBI" id="CHEBI:24875"/>
    </cofactor>
</comment>
<dbReference type="STRING" id="915471.SAMN05216201_105205"/>
<keyword evidence="3" id="KW-0479">Metal-binding</keyword>
<evidence type="ECO:0000259" key="7">
    <source>
        <dbReference type="PROSITE" id="PS51296"/>
    </source>
</evidence>
<dbReference type="Pfam" id="PF00355">
    <property type="entry name" value="Rieske"/>
    <property type="match status" value="1"/>
</dbReference>
<keyword evidence="5" id="KW-0408">Iron</keyword>
<evidence type="ECO:0000256" key="5">
    <source>
        <dbReference type="ARBA" id="ARBA00023004"/>
    </source>
</evidence>
<protein>
    <submittedName>
        <fullName evidence="8">Ring hydroxylating alpha subunit (Catalytic domain)</fullName>
    </submittedName>
</protein>
<dbReference type="EMBL" id="FNZE01000005">
    <property type="protein sequence ID" value="SEJ18854.1"/>
    <property type="molecule type" value="Genomic_DNA"/>
</dbReference>
<dbReference type="PRINTS" id="PR00090">
    <property type="entry name" value="RNGDIOXGNASE"/>
</dbReference>
<keyword evidence="6" id="KW-0411">Iron-sulfur</keyword>
<evidence type="ECO:0000256" key="1">
    <source>
        <dbReference type="ARBA" id="ARBA00001962"/>
    </source>
</evidence>
<organism evidence="8 9">
    <name type="scientific">Pseudomonas linyingensis</name>
    <dbReference type="NCBI Taxonomy" id="915471"/>
    <lineage>
        <taxon>Bacteria</taxon>
        <taxon>Pseudomonadati</taxon>
        <taxon>Pseudomonadota</taxon>
        <taxon>Gammaproteobacteria</taxon>
        <taxon>Pseudomonadales</taxon>
        <taxon>Pseudomonadaceae</taxon>
        <taxon>Pseudomonas</taxon>
    </lineage>
</organism>
<name>A0A1H6WUA6_9PSED</name>
<dbReference type="CDD" id="cd08879">
    <property type="entry name" value="RHO_alpha_C_AntDO-like"/>
    <property type="match status" value="1"/>
</dbReference>
<dbReference type="GO" id="GO:0005506">
    <property type="term" value="F:iron ion binding"/>
    <property type="evidence" value="ECO:0007669"/>
    <property type="project" value="InterPro"/>
</dbReference>
<feature type="domain" description="Rieske" evidence="7">
    <location>
        <begin position="62"/>
        <end position="171"/>
    </location>
</feature>
<dbReference type="SUPFAM" id="SSF55961">
    <property type="entry name" value="Bet v1-like"/>
    <property type="match status" value="1"/>
</dbReference>
<evidence type="ECO:0000256" key="2">
    <source>
        <dbReference type="ARBA" id="ARBA00022714"/>
    </source>
</evidence>
<keyword evidence="2" id="KW-0001">2Fe-2S</keyword>
<evidence type="ECO:0000313" key="8">
    <source>
        <dbReference type="EMBL" id="SEJ18854.1"/>
    </source>
</evidence>
<dbReference type="InterPro" id="IPR017941">
    <property type="entry name" value="Rieske_2Fe-2S"/>
</dbReference>
<proteinExistence type="predicted"/>
<dbReference type="PANTHER" id="PTHR43756">
    <property type="entry name" value="CHOLINE MONOOXYGENASE, CHLOROPLASTIC"/>
    <property type="match status" value="1"/>
</dbReference>
<dbReference type="PROSITE" id="PS51296">
    <property type="entry name" value="RIESKE"/>
    <property type="match status" value="1"/>
</dbReference>
<dbReference type="Pfam" id="PF00848">
    <property type="entry name" value="Ring_hydroxyl_A"/>
    <property type="match status" value="1"/>
</dbReference>
<dbReference type="PANTHER" id="PTHR43756:SF5">
    <property type="entry name" value="CHOLINE MONOOXYGENASE, CHLOROPLASTIC"/>
    <property type="match status" value="1"/>
</dbReference>